<dbReference type="EMBL" id="CAXLJM020000108">
    <property type="protein sequence ID" value="CAL8135385.1"/>
    <property type="molecule type" value="Genomic_DNA"/>
</dbReference>
<accession>A0ABP1RTT5</accession>
<comment type="subcellular location">
    <subcellularLocation>
        <location evidence="1">Cytoplasm</location>
        <location evidence="1">Cytoskeleton</location>
        <location evidence="1">Microtubule organizing center</location>
        <location evidence="1">Centrosome</location>
    </subcellularLocation>
</comment>
<keyword evidence="2" id="KW-0963">Cytoplasm</keyword>
<feature type="domain" description="Centrosomal protein of 76 kDa C-terminal" evidence="4">
    <location>
        <begin position="587"/>
        <end position="718"/>
    </location>
</feature>
<evidence type="ECO:0000259" key="4">
    <source>
        <dbReference type="Pfam" id="PF24652"/>
    </source>
</evidence>
<evidence type="ECO:0008006" key="8">
    <source>
        <dbReference type="Google" id="ProtNLM"/>
    </source>
</evidence>
<dbReference type="InterPro" id="IPR056288">
    <property type="entry name" value="CEP76_C"/>
</dbReference>
<feature type="domain" description="CEP76/DRC7 peptidase-like" evidence="5">
    <location>
        <begin position="421"/>
        <end position="560"/>
    </location>
</feature>
<keyword evidence="7" id="KW-1185">Reference proteome</keyword>
<dbReference type="PANTHER" id="PTHR46436:SF1">
    <property type="entry name" value="CENTROSOMAL PROTEIN OF 76 KDA"/>
    <property type="match status" value="1"/>
</dbReference>
<gene>
    <name evidence="6" type="ORF">ODALV1_LOCUS25960</name>
</gene>
<dbReference type="Proteomes" id="UP001642540">
    <property type="component" value="Unassembled WGS sequence"/>
</dbReference>
<evidence type="ECO:0000259" key="3">
    <source>
        <dbReference type="Pfam" id="PF15627"/>
    </source>
</evidence>
<evidence type="ECO:0000313" key="6">
    <source>
        <dbReference type="EMBL" id="CAL8135385.1"/>
    </source>
</evidence>
<evidence type="ECO:0000256" key="2">
    <source>
        <dbReference type="ARBA" id="ARBA00022490"/>
    </source>
</evidence>
<name>A0ABP1RTT5_9HEXA</name>
<dbReference type="Pfam" id="PF15627">
    <property type="entry name" value="CEP76-C2"/>
    <property type="match status" value="1"/>
</dbReference>
<comment type="caution">
    <text evidence="6">The sequence shown here is derived from an EMBL/GenBank/DDBJ whole genome shotgun (WGS) entry which is preliminary data.</text>
</comment>
<dbReference type="InterPro" id="IPR056290">
    <property type="entry name" value="CEPT76/DRC7_peptidase-like_dom"/>
</dbReference>
<organism evidence="6 7">
    <name type="scientific">Orchesella dallaii</name>
    <dbReference type="NCBI Taxonomy" id="48710"/>
    <lineage>
        <taxon>Eukaryota</taxon>
        <taxon>Metazoa</taxon>
        <taxon>Ecdysozoa</taxon>
        <taxon>Arthropoda</taxon>
        <taxon>Hexapoda</taxon>
        <taxon>Collembola</taxon>
        <taxon>Entomobryomorpha</taxon>
        <taxon>Entomobryoidea</taxon>
        <taxon>Orchesellidae</taxon>
        <taxon>Orchesellinae</taxon>
        <taxon>Orchesella</taxon>
    </lineage>
</organism>
<dbReference type="Pfam" id="PF24652">
    <property type="entry name" value="CEP76_C"/>
    <property type="match status" value="1"/>
</dbReference>
<evidence type="ECO:0000313" key="7">
    <source>
        <dbReference type="Proteomes" id="UP001642540"/>
    </source>
</evidence>
<sequence length="722" mass="82190">MIDSPAETDEALRKKLRNQLEKSGISTAVRKMVRKICDAKDDVNSINPDEVITEVYRKGLMDTFMENLDRENSNGNQRKESLGLLKTSENGNSEQNSDSDIIVETGKDWGFGNCENSSDSDLVQHTLRKSGKYYLKMEIRGGKAFLDHLLDESRSDDVASENNMNVKNEFRAKLVLHVFYKSLRFTAKPVECRCDPDFKDIFLIDIGRFDHRGGGDGSVASQILSINEPLRIMVVREDVNLHVLGGSLVAYCAHDWRSILVTENGLKNFPLELMGIGPEHNVCVGILQVRLSLVPIPHERISESTYLDKVNHAGASHEDRERNFIATVKRWWKEYIEIRADHQLRLIRLFAYDEKMVAKPVMAFVKPVQLDDLLGTPFNAAWFVSLLPLNGNQHTNCSGTTGYKFLPGIQNGIGGCFLSERWQNVETTIISKSGTVEDHAVLLTSLLLSFGLDAYVALGTKRGKGSWAWTVTLSENQEPTFWESTTGDYYDHYSYPEGYLGSNNDLAHEIEEKLAKNKTYNFLTVSCIFNDKELYANVQPTISVDFVDWNIGNTSKWKRLPYHQDYKQSTSSYPFHLNRSTLNWDFIAKKLEFQLKNLLSFARKEQSLGTSWDDVLPPYMGQHLTREELEVSTCGKDFKDHFKTVALKNLPPGYDFRAHTFNSQTVEAYKLFESALREPLADGIIFIRGDDVRHSLKVKIFPYPEDVPSVRFMIACRYIPTS</sequence>
<reference evidence="6 7" key="1">
    <citation type="submission" date="2024-08" db="EMBL/GenBank/DDBJ databases">
        <authorList>
            <person name="Cucini C."/>
            <person name="Frati F."/>
        </authorList>
    </citation>
    <scope>NUCLEOTIDE SEQUENCE [LARGE SCALE GENOMIC DNA]</scope>
</reference>
<feature type="domain" description="CEP76 C2" evidence="3">
    <location>
        <begin position="130"/>
        <end position="296"/>
    </location>
</feature>
<protein>
    <recommendedName>
        <fullName evidence="8">Centrosomal protein of 76 kDa</fullName>
    </recommendedName>
</protein>
<evidence type="ECO:0000256" key="1">
    <source>
        <dbReference type="ARBA" id="ARBA00004300"/>
    </source>
</evidence>
<dbReference type="InterPro" id="IPR028926">
    <property type="entry name" value="CEP76-C2"/>
</dbReference>
<dbReference type="PANTHER" id="PTHR46436">
    <property type="entry name" value="CENTROSOMAL PROTEIN OF 76 KDA"/>
    <property type="match status" value="1"/>
</dbReference>
<evidence type="ECO:0000259" key="5">
    <source>
        <dbReference type="Pfam" id="PF24656"/>
    </source>
</evidence>
<dbReference type="InterPro" id="IPR052299">
    <property type="entry name" value="CEP76"/>
</dbReference>
<proteinExistence type="predicted"/>
<dbReference type="Pfam" id="PF24656">
    <property type="entry name" value="CEPT76_peptidase"/>
    <property type="match status" value="1"/>
</dbReference>